<proteinExistence type="predicted"/>
<dbReference type="AlphaFoldDB" id="A0A3A5N139"/>
<protein>
    <submittedName>
        <fullName evidence="1">DUF1801 domain-containing protein</fullName>
    </submittedName>
</protein>
<name>A0A3A5N139_9MICO</name>
<comment type="caution">
    <text evidence="1">The sequence shown here is derived from an EMBL/GenBank/DDBJ whole genome shotgun (WGS) entry which is preliminary data.</text>
</comment>
<dbReference type="EMBL" id="QZVS01000036">
    <property type="protein sequence ID" value="RJT92006.1"/>
    <property type="molecule type" value="Genomic_DNA"/>
</dbReference>
<keyword evidence="2" id="KW-1185">Reference proteome</keyword>
<reference evidence="1 2" key="1">
    <citation type="submission" date="2018-09" db="EMBL/GenBank/DDBJ databases">
        <title>Novel species of Cryobacterium.</title>
        <authorList>
            <person name="Liu Q."/>
            <person name="Xin Y.-H."/>
        </authorList>
    </citation>
    <scope>NUCLEOTIDE SEQUENCE [LARGE SCALE GENOMIC DNA]</scope>
    <source>
        <strain evidence="1 2">Hh39</strain>
    </source>
</reference>
<accession>A0A3A5N139</accession>
<evidence type="ECO:0000313" key="2">
    <source>
        <dbReference type="Proteomes" id="UP000272015"/>
    </source>
</evidence>
<evidence type="ECO:0000313" key="1">
    <source>
        <dbReference type="EMBL" id="RJT92006.1"/>
    </source>
</evidence>
<dbReference type="Proteomes" id="UP000272015">
    <property type="component" value="Unassembled WGS sequence"/>
</dbReference>
<gene>
    <name evidence="1" type="ORF">D6T64_00935</name>
</gene>
<sequence>MKQPIPDAVEEWFSDLTPAARAVLYPVIDTLRDAMPAGYELGMFFGMPGWVVPLATYPNTVTGHPLLYVSVSAQGSSHSLYLMGLASDLEADAAFRASWAATGLALNLGAGCLQFLTLGDIDLDVVRRCVAGISVPRFLAGYESTLPAA</sequence>
<organism evidence="1 2">
    <name type="scientific">Cryobacterium melibiosiphilum</name>
    <dbReference type="NCBI Taxonomy" id="995039"/>
    <lineage>
        <taxon>Bacteria</taxon>
        <taxon>Bacillati</taxon>
        <taxon>Actinomycetota</taxon>
        <taxon>Actinomycetes</taxon>
        <taxon>Micrococcales</taxon>
        <taxon>Microbacteriaceae</taxon>
        <taxon>Cryobacterium</taxon>
    </lineage>
</organism>